<dbReference type="OrthoDB" id="1997677at2"/>
<keyword evidence="2" id="KW-1185">Reference proteome</keyword>
<evidence type="ECO:0000313" key="1">
    <source>
        <dbReference type="EMBL" id="SPF78899.1"/>
    </source>
</evidence>
<dbReference type="InterPro" id="IPR029044">
    <property type="entry name" value="Nucleotide-diphossugar_trans"/>
</dbReference>
<dbReference type="InterPro" id="IPR029058">
    <property type="entry name" value="AB_hydrolase_fold"/>
</dbReference>
<reference evidence="1 2" key="1">
    <citation type="submission" date="2018-03" db="EMBL/GenBank/DDBJ databases">
        <authorList>
            <person name="Keele B.F."/>
        </authorList>
    </citation>
    <scope>NUCLEOTIDE SEQUENCE [LARGE SCALE GENOMIC DNA]</scope>
    <source>
        <strain evidence="1 2">CECT 8811</strain>
    </source>
</reference>
<protein>
    <submittedName>
        <fullName evidence="1">Uncharacterized protein</fullName>
    </submittedName>
</protein>
<gene>
    <name evidence="1" type="ORF">ALP8811_02832</name>
</gene>
<dbReference type="EMBL" id="OMOI01000002">
    <property type="protein sequence ID" value="SPF78899.1"/>
    <property type="molecule type" value="Genomic_DNA"/>
</dbReference>
<evidence type="ECO:0000313" key="2">
    <source>
        <dbReference type="Proteomes" id="UP000244911"/>
    </source>
</evidence>
<sequence>MPRHTLVTAARNEGPYLVEWIAWHRMIGFDRIVIFDDPSQDGSTPLLQALADAGVINHVDNSDPEAALDHATRALNKAVNLPDVQDADWAMVLDVDEFLVVHTGDGSLETLLATAPDAQAISPCWRFFGDCGQTAFVDAPVALQFTCAASDDALHQNPHPGLKTLFRPPVVEQLKPHRPVLIADHQTDPNFVWLNGSGDRFDTGLQQKGWRAPAGQDGRDLCEVHHYKIRSTESFVLQSLGSSLPGSDTQNYAASAYARFNCNAQRRPVMLPFATRLSAQIEALMNLPGVRTAHQDCVAAHMQAITKMHAELNPESPEDAALLAFMAPPSDQAEEFASEESAPAVQIDTAPRWLADFRRSDHRKGFYQSLPKCALQFADRESDVLIVSFDNLSSVNDPALSRETWGYPFYRDEGWSHLGVLAFERYWYRDDDLFDAFEKLAAEGFFQGYKKVVLTGTSMGAYAATALADLVPGCTVLAFSPQSTLDEGLVPWEERFNSGRKQDWSGRYADAARHCSQADQVFVVYDPYFEPDARHAARYDGTNITFLKSWYSSHKSALFLRRADILKTLVRDAADGQLTPARYYALYRTRRDLPWFLNGLADRLQARGRDQLALQLAEWLSDHNHTALANKVKQRHPTGKTDKINT</sequence>
<organism evidence="1 2">
    <name type="scientific">Aliiroseovarius pelagivivens</name>
    <dbReference type="NCBI Taxonomy" id="1639690"/>
    <lineage>
        <taxon>Bacteria</taxon>
        <taxon>Pseudomonadati</taxon>
        <taxon>Pseudomonadota</taxon>
        <taxon>Alphaproteobacteria</taxon>
        <taxon>Rhodobacterales</taxon>
        <taxon>Paracoccaceae</taxon>
        <taxon>Aliiroseovarius</taxon>
    </lineage>
</organism>
<dbReference type="Proteomes" id="UP000244911">
    <property type="component" value="Unassembled WGS sequence"/>
</dbReference>
<dbReference type="RefSeq" id="WP_108857878.1">
    <property type="nucleotide sequence ID" value="NZ_OMOI01000002.1"/>
</dbReference>
<name>A0A2R8ASQ4_9RHOB</name>
<accession>A0A2R8ASQ4</accession>
<dbReference type="Pfam" id="PF13704">
    <property type="entry name" value="Glyco_tranf_2_4"/>
    <property type="match status" value="1"/>
</dbReference>
<proteinExistence type="predicted"/>
<dbReference type="SUPFAM" id="SSF53474">
    <property type="entry name" value="alpha/beta-Hydrolases"/>
    <property type="match status" value="1"/>
</dbReference>
<dbReference type="AlphaFoldDB" id="A0A2R8ASQ4"/>
<dbReference type="SUPFAM" id="SSF53448">
    <property type="entry name" value="Nucleotide-diphospho-sugar transferases"/>
    <property type="match status" value="1"/>
</dbReference>
<dbReference type="CDD" id="cd00761">
    <property type="entry name" value="Glyco_tranf_GTA_type"/>
    <property type="match status" value="1"/>
</dbReference>